<dbReference type="STRING" id="48269.A0A183LF58"/>
<dbReference type="AlphaFoldDB" id="A0A183LF58"/>
<accession>A0A183LF58</accession>
<evidence type="ECO:0000313" key="1">
    <source>
        <dbReference type="EMBL" id="VDO54880.1"/>
    </source>
</evidence>
<organism evidence="1 2">
    <name type="scientific">Schistosoma margrebowiei</name>
    <dbReference type="NCBI Taxonomy" id="48269"/>
    <lineage>
        <taxon>Eukaryota</taxon>
        <taxon>Metazoa</taxon>
        <taxon>Spiralia</taxon>
        <taxon>Lophotrochozoa</taxon>
        <taxon>Platyhelminthes</taxon>
        <taxon>Trematoda</taxon>
        <taxon>Digenea</taxon>
        <taxon>Strigeidida</taxon>
        <taxon>Schistosomatoidea</taxon>
        <taxon>Schistosomatidae</taxon>
        <taxon>Schistosoma</taxon>
    </lineage>
</organism>
<dbReference type="Proteomes" id="UP000277204">
    <property type="component" value="Unassembled WGS sequence"/>
</dbReference>
<dbReference type="EMBL" id="UZAI01000613">
    <property type="protein sequence ID" value="VDO54880.1"/>
    <property type="molecule type" value="Genomic_DNA"/>
</dbReference>
<protein>
    <submittedName>
        <fullName evidence="1">Uncharacterized protein</fullName>
    </submittedName>
</protein>
<reference evidence="1 2" key="1">
    <citation type="submission" date="2018-11" db="EMBL/GenBank/DDBJ databases">
        <authorList>
            <consortium name="Pathogen Informatics"/>
        </authorList>
    </citation>
    <scope>NUCLEOTIDE SEQUENCE [LARGE SCALE GENOMIC DNA]</scope>
    <source>
        <strain evidence="1 2">Zambia</strain>
    </source>
</reference>
<sequence>MCETRKILQNAAEMRRYNLMMLGISETHWIQVGQQQQLASGDFLLYSGHEEENAHEENTQGVALMLSKQIYTQCSCMNNYALVKDILCHIISLCQLEHNDLLTSIIEQESNNDMDVLSTEISTQINNRILRTMDKSSSSSSFPFEQIQQLLRHLGVHTILKELLNIRFKVSFIVLCLF</sequence>
<keyword evidence="2" id="KW-1185">Reference proteome</keyword>
<proteinExistence type="predicted"/>
<evidence type="ECO:0000313" key="2">
    <source>
        <dbReference type="Proteomes" id="UP000277204"/>
    </source>
</evidence>
<gene>
    <name evidence="1" type="ORF">SMRZ_LOCUS2433</name>
</gene>
<name>A0A183LF58_9TREM</name>